<evidence type="ECO:0000256" key="3">
    <source>
        <dbReference type="ARBA" id="ARBA00022679"/>
    </source>
</evidence>
<evidence type="ECO:0000313" key="6">
    <source>
        <dbReference type="Proteomes" id="UP000504607"/>
    </source>
</evidence>
<evidence type="ECO:0000256" key="1">
    <source>
        <dbReference type="ARBA" id="ARBA00009995"/>
    </source>
</evidence>
<dbReference type="FunFam" id="3.40.50.2000:FF:000065">
    <property type="entry name" value="Glycosyltransferase"/>
    <property type="match status" value="1"/>
</dbReference>
<dbReference type="GeneID" id="105049339"/>
<dbReference type="EC" id="2.4.1.-" evidence="5"/>
<evidence type="ECO:0000313" key="7">
    <source>
        <dbReference type="RefSeq" id="XP_010927263.2"/>
    </source>
</evidence>
<dbReference type="GO" id="GO:0080043">
    <property type="term" value="F:quercetin 3-O-glucosyltransferase activity"/>
    <property type="evidence" value="ECO:0007669"/>
    <property type="project" value="TreeGrafter"/>
</dbReference>
<dbReference type="AlphaFoldDB" id="A0A6I9RIW3"/>
<organism evidence="6 7">
    <name type="scientific">Elaeis guineensis var. tenera</name>
    <name type="common">Oil palm</name>
    <dbReference type="NCBI Taxonomy" id="51953"/>
    <lineage>
        <taxon>Eukaryota</taxon>
        <taxon>Viridiplantae</taxon>
        <taxon>Streptophyta</taxon>
        <taxon>Embryophyta</taxon>
        <taxon>Tracheophyta</taxon>
        <taxon>Spermatophyta</taxon>
        <taxon>Magnoliopsida</taxon>
        <taxon>Liliopsida</taxon>
        <taxon>Arecaceae</taxon>
        <taxon>Arecoideae</taxon>
        <taxon>Cocoseae</taxon>
        <taxon>Elaeidinae</taxon>
        <taxon>Elaeis</taxon>
    </lineage>
</organism>
<dbReference type="Pfam" id="PF00201">
    <property type="entry name" value="UDPGT"/>
    <property type="match status" value="1"/>
</dbReference>
<dbReference type="OrthoDB" id="5835829at2759"/>
<protein>
    <recommendedName>
        <fullName evidence="5">Glycosyltransferase</fullName>
        <ecNumber evidence="5">2.4.1.-</ecNumber>
    </recommendedName>
</protein>
<dbReference type="GO" id="GO:0080044">
    <property type="term" value="F:quercetin 7-O-glucosyltransferase activity"/>
    <property type="evidence" value="ECO:0007669"/>
    <property type="project" value="TreeGrafter"/>
</dbReference>
<name>A0A6I9RIW3_ELAGV</name>
<reference evidence="7" key="1">
    <citation type="submission" date="2025-08" db="UniProtKB">
        <authorList>
            <consortium name="RefSeq"/>
        </authorList>
    </citation>
    <scope>IDENTIFICATION</scope>
</reference>
<evidence type="ECO:0000256" key="2">
    <source>
        <dbReference type="ARBA" id="ARBA00022676"/>
    </source>
</evidence>
<dbReference type="PANTHER" id="PTHR11926:SF774">
    <property type="entry name" value="UDP-GLYCOSYLTRANSFERASE 85A1-RELATED"/>
    <property type="match status" value="1"/>
</dbReference>
<dbReference type="InterPro" id="IPR035595">
    <property type="entry name" value="UDP_glycos_trans_CS"/>
</dbReference>
<dbReference type="PROSITE" id="PS00375">
    <property type="entry name" value="UDPGT"/>
    <property type="match status" value="1"/>
</dbReference>
<dbReference type="Gene3D" id="3.40.50.2000">
    <property type="entry name" value="Glycogen Phosphorylase B"/>
    <property type="match status" value="2"/>
</dbReference>
<dbReference type="KEGG" id="egu:105049339"/>
<dbReference type="FunFam" id="3.40.50.2000:FF:000027">
    <property type="entry name" value="Glycosyltransferase"/>
    <property type="match status" value="1"/>
</dbReference>
<dbReference type="InterPro" id="IPR002213">
    <property type="entry name" value="UDP_glucos_trans"/>
</dbReference>
<proteinExistence type="inferred from homology"/>
<dbReference type="Proteomes" id="UP000504607">
    <property type="component" value="Chromosome 7"/>
</dbReference>
<gene>
    <name evidence="7" type="primary">LOC105049339</name>
</gene>
<accession>A0A6I9RIW3</accession>
<comment type="similarity">
    <text evidence="1 4">Belongs to the UDP-glycosyltransferase family.</text>
</comment>
<evidence type="ECO:0000256" key="5">
    <source>
        <dbReference type="RuleBase" id="RU362057"/>
    </source>
</evidence>
<keyword evidence="2 4" id="KW-0328">Glycosyltransferase</keyword>
<keyword evidence="6" id="KW-1185">Reference proteome</keyword>
<evidence type="ECO:0000256" key="4">
    <source>
        <dbReference type="RuleBase" id="RU003718"/>
    </source>
</evidence>
<dbReference type="RefSeq" id="XP_010927263.2">
    <property type="nucleotide sequence ID" value="XM_010928961.2"/>
</dbReference>
<keyword evidence="3 4" id="KW-0808">Transferase</keyword>
<dbReference type="PANTHER" id="PTHR11926">
    <property type="entry name" value="GLUCOSYL/GLUCURONOSYL TRANSFERASES"/>
    <property type="match status" value="1"/>
</dbReference>
<dbReference type="InParanoid" id="A0A6I9RIW3"/>
<dbReference type="SUPFAM" id="SSF53756">
    <property type="entry name" value="UDP-Glycosyltransferase/glycogen phosphorylase"/>
    <property type="match status" value="1"/>
</dbReference>
<sequence length="478" mass="52812">MAARPHAVCLPMATQGHINPFLKLAKILHSKGFFITFVYTEFDHARLLKAGGLDAVKGSDDFRLETIPDGLPSSGLDGNRHIPSLCDSLSKNGLVPFRDLITRLNGTAATPPVSLVVWGGLMSFGRKAAAELGIPDIMFWTASAGGLMGLLHYPQLIDKGLAPLKEESDFTNGFLDTRVDWIPGMRDIRLRDLPSLLQTTDPDDILFNFVIRETQEAFKATAIMINTFHDLEHEVLDALGQMLPPVYTVGSISMLCKRMSNNSSISLPSNLWKEDASCIEWLDRRDPKSVLYVNFGSLINLSMECLLEFAWGLANSNHFFLWVIRSDLVSGDKLILPQDLLRETKERCLVASWCPQEEVLLHPSVGAFLTHCGWNSILESIRGGVPILCYPAFAEQTTNCYFACKKWGIGMEIGGDVKRDVVEGVIKEVMDGVKGKDMRKKAGKLKEMAEKAVKEDGTSHSNMNSLLGSLCLGLNLNK</sequence>
<dbReference type="CDD" id="cd03784">
    <property type="entry name" value="GT1_Gtf-like"/>
    <property type="match status" value="1"/>
</dbReference>